<dbReference type="Proteomes" id="UP000494256">
    <property type="component" value="Unassembled WGS sequence"/>
</dbReference>
<sequence>MDPLEELCEVNQRFFSIPTHILKCRAQQPSKTVEILAIIISALCQDLALDLIGNINQMQPIQTQCRSTSNRTHASCLLQPSVEGAAQDFIAKLSSIKRVSLSNRLLNLGFRNHVGYRLL</sequence>
<protein>
    <submittedName>
        <fullName evidence="1">Uncharacterized protein</fullName>
    </submittedName>
</protein>
<reference evidence="1 2" key="1">
    <citation type="submission" date="2020-04" db="EMBL/GenBank/DDBJ databases">
        <authorList>
            <person name="Wallbank WR R."/>
            <person name="Pardo Diaz C."/>
            <person name="Kozak K."/>
            <person name="Martin S."/>
            <person name="Jiggins C."/>
            <person name="Moest M."/>
            <person name="Warren A I."/>
            <person name="Byers J.R.P. K."/>
            <person name="Montejo-Kovacevich G."/>
            <person name="Yen C E."/>
        </authorList>
    </citation>
    <scope>NUCLEOTIDE SEQUENCE [LARGE SCALE GENOMIC DNA]</scope>
</reference>
<organism evidence="1 2">
    <name type="scientific">Arctia plantaginis</name>
    <name type="common">Wood tiger moth</name>
    <name type="synonym">Phalaena plantaginis</name>
    <dbReference type="NCBI Taxonomy" id="874455"/>
    <lineage>
        <taxon>Eukaryota</taxon>
        <taxon>Metazoa</taxon>
        <taxon>Ecdysozoa</taxon>
        <taxon>Arthropoda</taxon>
        <taxon>Hexapoda</taxon>
        <taxon>Insecta</taxon>
        <taxon>Pterygota</taxon>
        <taxon>Neoptera</taxon>
        <taxon>Endopterygota</taxon>
        <taxon>Lepidoptera</taxon>
        <taxon>Glossata</taxon>
        <taxon>Ditrysia</taxon>
        <taxon>Noctuoidea</taxon>
        <taxon>Erebidae</taxon>
        <taxon>Arctiinae</taxon>
        <taxon>Arctia</taxon>
    </lineage>
</organism>
<dbReference type="AlphaFoldDB" id="A0A8S1AR44"/>
<gene>
    <name evidence="1" type="ORF">APLA_LOCUS13261</name>
</gene>
<dbReference type="OrthoDB" id="6779410at2759"/>
<name>A0A8S1AR44_ARCPL</name>
<comment type="caution">
    <text evidence="1">The sequence shown here is derived from an EMBL/GenBank/DDBJ whole genome shotgun (WGS) entry which is preliminary data.</text>
</comment>
<proteinExistence type="predicted"/>
<evidence type="ECO:0000313" key="1">
    <source>
        <dbReference type="EMBL" id="CAB3250733.1"/>
    </source>
</evidence>
<accession>A0A8S1AR44</accession>
<dbReference type="EMBL" id="CADEBD010000348">
    <property type="protein sequence ID" value="CAB3250733.1"/>
    <property type="molecule type" value="Genomic_DNA"/>
</dbReference>
<evidence type="ECO:0000313" key="2">
    <source>
        <dbReference type="Proteomes" id="UP000494256"/>
    </source>
</evidence>